<comment type="caution">
    <text evidence="5">Lacks conserved residue(s) required for the propagation of feature annotation.</text>
</comment>
<accession>A0A285IAA5</accession>
<dbReference type="GO" id="GO:0030288">
    <property type="term" value="C:outer membrane-bounded periplasmic space"/>
    <property type="evidence" value="ECO:0007669"/>
    <property type="project" value="InterPro"/>
</dbReference>
<keyword evidence="5" id="KW-0735">Signal-anchor</keyword>
<protein>
    <recommendedName>
        <fullName evidence="5">Protein TonB</fullName>
    </recommendedName>
</protein>
<dbReference type="Proteomes" id="UP000219353">
    <property type="component" value="Unassembled WGS sequence"/>
</dbReference>
<dbReference type="InterPro" id="IPR037682">
    <property type="entry name" value="TonB_C"/>
</dbReference>
<evidence type="ECO:0000256" key="5">
    <source>
        <dbReference type="RuleBase" id="RU362123"/>
    </source>
</evidence>
<evidence type="ECO:0000313" key="8">
    <source>
        <dbReference type="Proteomes" id="UP000219353"/>
    </source>
</evidence>
<keyword evidence="5" id="KW-0653">Protein transport</keyword>
<keyword evidence="5" id="KW-1003">Cell membrane</keyword>
<reference evidence="8" key="1">
    <citation type="submission" date="2017-09" db="EMBL/GenBank/DDBJ databases">
        <authorList>
            <person name="Varghese N."/>
            <person name="Submissions S."/>
        </authorList>
    </citation>
    <scope>NUCLEOTIDE SEQUENCE [LARGE SCALE GENOMIC DNA]</scope>
    <source>
        <strain evidence="8">CGMCC 1.12461</strain>
    </source>
</reference>
<keyword evidence="2 5" id="KW-0812">Transmembrane</keyword>
<evidence type="ECO:0000313" key="7">
    <source>
        <dbReference type="EMBL" id="SNY44924.1"/>
    </source>
</evidence>
<dbReference type="GO" id="GO:0015891">
    <property type="term" value="P:siderophore transport"/>
    <property type="evidence" value="ECO:0007669"/>
    <property type="project" value="InterPro"/>
</dbReference>
<dbReference type="AlphaFoldDB" id="A0A285IAA5"/>
<dbReference type="InterPro" id="IPR052173">
    <property type="entry name" value="Beta-lactam_resp_regulator"/>
</dbReference>
<keyword evidence="5" id="KW-0813">Transport</keyword>
<dbReference type="PRINTS" id="PR01374">
    <property type="entry name" value="TONBPROTEIN"/>
</dbReference>
<dbReference type="GO" id="GO:0031992">
    <property type="term" value="F:energy transducer activity"/>
    <property type="evidence" value="ECO:0007669"/>
    <property type="project" value="InterPro"/>
</dbReference>
<name>A0A285IAA5_9GAMM</name>
<feature type="domain" description="TonB C-terminal" evidence="6">
    <location>
        <begin position="294"/>
        <end position="390"/>
    </location>
</feature>
<keyword evidence="3 5" id="KW-1133">Transmembrane helix</keyword>
<dbReference type="EMBL" id="OBEB01000001">
    <property type="protein sequence ID" value="SNY44924.1"/>
    <property type="molecule type" value="Genomic_DNA"/>
</dbReference>
<feature type="transmembrane region" description="Helical" evidence="5">
    <location>
        <begin position="38"/>
        <end position="63"/>
    </location>
</feature>
<feature type="transmembrane region" description="Helical" evidence="5">
    <location>
        <begin position="177"/>
        <end position="198"/>
    </location>
</feature>
<dbReference type="InterPro" id="IPR008756">
    <property type="entry name" value="Peptidase_M56"/>
</dbReference>
<keyword evidence="8" id="KW-1185">Reference proteome</keyword>
<sequence>MTDYLLQLSLPLSLLLLLLLVAQHLLLKPLGARTIYALWAAVPILLLLSVLSPLLPVMLAPQVLQRYQVSLQQLSTTATAVNWLFWLWLSGVMLCVSFLLLSYLNNRALFNRAKPVQQAFVPVRCRLAKNNSGPYITGVISANIVLPHDFFRRFDALQQQLILQHELTHWRRGDLHLNYLALAVLSVFWFNPLVWLAYQQYRQAQELACDAVVTNHASKAEKIAYGYALLSNTQQAPLYWWPLTHHYGDFNTMKQRIMQLQHQQGFSKAIVLSTMALVVAATLLIQQPVLAGSNKTQTLAPVMRIEPRYPIKAAEQGIAGYVRLKFDVDAQGKVFNASVVKSSPERVFDKEALRALEQWQYTATGRVHKDQLLQLDFELDVAKPDLERISVTPPPPKKADGMG</sequence>
<dbReference type="GO" id="GO:0015031">
    <property type="term" value="P:protein transport"/>
    <property type="evidence" value="ECO:0007669"/>
    <property type="project" value="UniProtKB-UniRule"/>
</dbReference>
<dbReference type="PROSITE" id="PS52015">
    <property type="entry name" value="TONB_CTD"/>
    <property type="match status" value="1"/>
</dbReference>
<dbReference type="Pfam" id="PF03544">
    <property type="entry name" value="TonB_C"/>
    <property type="match status" value="1"/>
</dbReference>
<evidence type="ECO:0000256" key="1">
    <source>
        <dbReference type="ARBA" id="ARBA00004167"/>
    </source>
</evidence>
<dbReference type="PANTHER" id="PTHR34978">
    <property type="entry name" value="POSSIBLE SENSOR-TRANSDUCER PROTEIN BLAR"/>
    <property type="match status" value="1"/>
</dbReference>
<comment type="subcellular location">
    <subcellularLocation>
        <location evidence="5">Cell inner membrane</location>
        <topology evidence="5">Single-pass membrane protein</topology>
        <orientation evidence="5">Periplasmic side</orientation>
    </subcellularLocation>
    <subcellularLocation>
        <location evidence="1">Membrane</location>
        <topology evidence="1">Single-pass membrane protein</topology>
    </subcellularLocation>
</comment>
<evidence type="ECO:0000256" key="2">
    <source>
        <dbReference type="ARBA" id="ARBA00022692"/>
    </source>
</evidence>
<evidence type="ECO:0000259" key="6">
    <source>
        <dbReference type="PROSITE" id="PS52015"/>
    </source>
</evidence>
<feature type="transmembrane region" description="Helical" evidence="5">
    <location>
        <begin position="83"/>
        <end position="104"/>
    </location>
</feature>
<feature type="transmembrane region" description="Helical" evidence="5">
    <location>
        <begin position="6"/>
        <end position="26"/>
    </location>
</feature>
<dbReference type="Pfam" id="PF05569">
    <property type="entry name" value="Peptidase_M56"/>
    <property type="match status" value="1"/>
</dbReference>
<dbReference type="SUPFAM" id="SSF74653">
    <property type="entry name" value="TolA/TonB C-terminal domain"/>
    <property type="match status" value="1"/>
</dbReference>
<dbReference type="RefSeq" id="WP_097110036.1">
    <property type="nucleotide sequence ID" value="NZ_OBEB01000001.1"/>
</dbReference>
<dbReference type="Gene3D" id="3.30.2420.10">
    <property type="entry name" value="TonB"/>
    <property type="match status" value="1"/>
</dbReference>
<proteinExistence type="inferred from homology"/>
<comment type="similarity">
    <text evidence="5">Belongs to the TonB family.</text>
</comment>
<comment type="function">
    <text evidence="5">Interacts with outer membrane receptor proteins that carry out high-affinity binding and energy dependent uptake into the periplasmic space of specific substrates. It could act to transduce energy from the cytoplasmic membrane to specific energy-requiring processes in the outer membrane, resulting in the release into the periplasm of ligands bound by these outer membrane proteins.</text>
</comment>
<organism evidence="7 8">
    <name type="scientific">Arsukibacterium tuosuense</name>
    <dbReference type="NCBI Taxonomy" id="1323745"/>
    <lineage>
        <taxon>Bacteria</taxon>
        <taxon>Pseudomonadati</taxon>
        <taxon>Pseudomonadota</taxon>
        <taxon>Gammaproteobacteria</taxon>
        <taxon>Chromatiales</taxon>
        <taxon>Chromatiaceae</taxon>
        <taxon>Arsukibacterium</taxon>
    </lineage>
</organism>
<dbReference type="CDD" id="cd07341">
    <property type="entry name" value="M56_BlaR1_MecR1_like"/>
    <property type="match status" value="1"/>
</dbReference>
<feature type="transmembrane region" description="Helical" evidence="5">
    <location>
        <begin position="266"/>
        <end position="285"/>
    </location>
</feature>
<dbReference type="GO" id="GO:0055085">
    <property type="term" value="P:transmembrane transport"/>
    <property type="evidence" value="ECO:0007669"/>
    <property type="project" value="InterPro"/>
</dbReference>
<evidence type="ECO:0000256" key="3">
    <source>
        <dbReference type="ARBA" id="ARBA00022989"/>
    </source>
</evidence>
<keyword evidence="4 5" id="KW-0472">Membrane</keyword>
<dbReference type="InterPro" id="IPR003538">
    <property type="entry name" value="TonB"/>
</dbReference>
<dbReference type="InterPro" id="IPR006260">
    <property type="entry name" value="TonB/TolA_C"/>
</dbReference>
<keyword evidence="5" id="KW-0997">Cell inner membrane</keyword>
<gene>
    <name evidence="7" type="ORF">SAMN06297280_0806</name>
</gene>
<evidence type="ECO:0000256" key="4">
    <source>
        <dbReference type="ARBA" id="ARBA00023136"/>
    </source>
</evidence>
<dbReference type="NCBIfam" id="TIGR01352">
    <property type="entry name" value="tonB_Cterm"/>
    <property type="match status" value="1"/>
</dbReference>
<dbReference type="PANTHER" id="PTHR34978:SF3">
    <property type="entry name" value="SLR0241 PROTEIN"/>
    <property type="match status" value="1"/>
</dbReference>
<dbReference type="GO" id="GO:0005886">
    <property type="term" value="C:plasma membrane"/>
    <property type="evidence" value="ECO:0007669"/>
    <property type="project" value="UniProtKB-SubCell"/>
</dbReference>
<dbReference type="OrthoDB" id="1628901at2"/>